<dbReference type="NCBIfam" id="NF006958">
    <property type="entry name" value="PRK09435.1"/>
    <property type="match status" value="1"/>
</dbReference>
<dbReference type="CDD" id="cd03114">
    <property type="entry name" value="MMAA-like"/>
    <property type="match status" value="1"/>
</dbReference>
<organism evidence="2 3">
    <name type="scientific">Chlorella vulgaris</name>
    <name type="common">Green alga</name>
    <dbReference type="NCBI Taxonomy" id="3077"/>
    <lineage>
        <taxon>Eukaryota</taxon>
        <taxon>Viridiplantae</taxon>
        <taxon>Chlorophyta</taxon>
        <taxon>core chlorophytes</taxon>
        <taxon>Trebouxiophyceae</taxon>
        <taxon>Chlorellales</taxon>
        <taxon>Chlorellaceae</taxon>
        <taxon>Chlorella clade</taxon>
        <taxon>Chlorella</taxon>
    </lineage>
</organism>
<proteinExistence type="inferred from homology"/>
<reference evidence="2" key="1">
    <citation type="journal article" date="2019" name="Plant J.">
        <title>Chlorella vulgaris genome assembly and annotation reveals the molecular basis for metabolic acclimation to high light conditions.</title>
        <authorList>
            <person name="Cecchin M."/>
            <person name="Marcolungo L."/>
            <person name="Rossato M."/>
            <person name="Girolomoni L."/>
            <person name="Cosentino E."/>
            <person name="Cuine S."/>
            <person name="Li-Beisson Y."/>
            <person name="Delledonne M."/>
            <person name="Ballottari M."/>
        </authorList>
    </citation>
    <scope>NUCLEOTIDE SEQUENCE</scope>
    <source>
        <strain evidence="2">211/11P</strain>
    </source>
</reference>
<dbReference type="EMBL" id="SIDB01000005">
    <property type="protein sequence ID" value="KAI3432586.1"/>
    <property type="molecule type" value="Genomic_DNA"/>
</dbReference>
<evidence type="ECO:0000313" key="3">
    <source>
        <dbReference type="Proteomes" id="UP001055712"/>
    </source>
</evidence>
<dbReference type="Proteomes" id="UP001055712">
    <property type="component" value="Unassembled WGS sequence"/>
</dbReference>
<evidence type="ECO:0000256" key="1">
    <source>
        <dbReference type="ARBA" id="ARBA00009625"/>
    </source>
</evidence>
<dbReference type="PANTHER" id="PTHR23408">
    <property type="entry name" value="METHYLMALONYL-COA MUTASE"/>
    <property type="match status" value="1"/>
</dbReference>
<dbReference type="AlphaFoldDB" id="A0A9D4TRQ5"/>
<dbReference type="InterPro" id="IPR027417">
    <property type="entry name" value="P-loop_NTPase"/>
</dbReference>
<dbReference type="GO" id="GO:0005737">
    <property type="term" value="C:cytoplasm"/>
    <property type="evidence" value="ECO:0007669"/>
    <property type="project" value="TreeGrafter"/>
</dbReference>
<comment type="similarity">
    <text evidence="1">Belongs to the SIMIBI class G3E GTPase family. ArgK/MeaB subfamily.</text>
</comment>
<dbReference type="Gene3D" id="1.10.287.130">
    <property type="match status" value="1"/>
</dbReference>
<evidence type="ECO:0000313" key="2">
    <source>
        <dbReference type="EMBL" id="KAI3432586.1"/>
    </source>
</evidence>
<reference evidence="2" key="2">
    <citation type="submission" date="2020-11" db="EMBL/GenBank/DDBJ databases">
        <authorList>
            <person name="Cecchin M."/>
            <person name="Marcolungo L."/>
            <person name="Rossato M."/>
            <person name="Girolomoni L."/>
            <person name="Cosentino E."/>
            <person name="Cuine S."/>
            <person name="Li-Beisson Y."/>
            <person name="Delledonne M."/>
            <person name="Ballottari M."/>
        </authorList>
    </citation>
    <scope>NUCLEOTIDE SEQUENCE</scope>
    <source>
        <strain evidence="2">211/11P</strain>
        <tissue evidence="2">Whole cell</tissue>
    </source>
</reference>
<dbReference type="InterPro" id="IPR005129">
    <property type="entry name" value="GTPase_ArgK"/>
</dbReference>
<dbReference type="OrthoDB" id="1476984at2759"/>
<dbReference type="GO" id="GO:0003924">
    <property type="term" value="F:GTPase activity"/>
    <property type="evidence" value="ECO:0007669"/>
    <property type="project" value="InterPro"/>
</dbReference>
<dbReference type="Gene3D" id="1.20.5.170">
    <property type="match status" value="1"/>
</dbReference>
<comment type="caution">
    <text evidence="2">The sequence shown here is derived from an EMBL/GenBank/DDBJ whole genome shotgun (WGS) entry which is preliminary data.</text>
</comment>
<dbReference type="NCBIfam" id="TIGR00750">
    <property type="entry name" value="lao"/>
    <property type="match status" value="1"/>
</dbReference>
<sequence>MPPIGLVGHAARQLAAACRALHYMPSLQQFAAIEELADGILRGCRLSVSRGVTLTESSRLDHQLQAAKLLRELQKRLAERRESSGLSSSGSNSTGSLLPLGAAPLRIGISGPPGAGKSSLIETLGCALVEEGERVAVLAIDPSSQASGGAILGDKTRMPRLSASLEAYVRPSPARGTLGGVARATFDAILICEAAGYSKVLVETVGVGQSETAVQDLVDIFVLVLPPVGGDELQVIKRGVTEMADIVVINKADGSTEAAAARAAAAFRSTLSFHRKRRQSWQPTVLTCSAHTGLHVDKLLQQLAEYQAAMQGSGELARLRRHQRQRVAWTAAEEAVLDAFRQSANVRWLLGQMTPDIASGALAPRTAAELLAAYNAMYD</sequence>
<protein>
    <submittedName>
        <fullName evidence="2">Uncharacterized protein</fullName>
    </submittedName>
</protein>
<dbReference type="PANTHER" id="PTHR23408:SF3">
    <property type="entry name" value="METHYLMALONIC ACIDURIA TYPE A PROTEIN, MITOCHONDRIAL"/>
    <property type="match status" value="1"/>
</dbReference>
<gene>
    <name evidence="2" type="ORF">D9Q98_004134</name>
</gene>
<accession>A0A9D4TRQ5</accession>
<dbReference type="Pfam" id="PF03308">
    <property type="entry name" value="MeaB"/>
    <property type="match status" value="1"/>
</dbReference>
<dbReference type="GO" id="GO:0005525">
    <property type="term" value="F:GTP binding"/>
    <property type="evidence" value="ECO:0007669"/>
    <property type="project" value="InterPro"/>
</dbReference>
<dbReference type="Gene3D" id="3.40.50.300">
    <property type="entry name" value="P-loop containing nucleotide triphosphate hydrolases"/>
    <property type="match status" value="1"/>
</dbReference>
<dbReference type="SUPFAM" id="SSF52540">
    <property type="entry name" value="P-loop containing nucleoside triphosphate hydrolases"/>
    <property type="match status" value="1"/>
</dbReference>
<keyword evidence="3" id="KW-1185">Reference proteome</keyword>
<name>A0A9D4TRQ5_CHLVU</name>